<feature type="binding site" evidence="16">
    <location>
        <position position="66"/>
    </location>
    <ligand>
        <name>substrate</name>
    </ligand>
</feature>
<evidence type="ECO:0000256" key="17">
    <source>
        <dbReference type="PIRSR" id="PIRSR600829-3"/>
    </source>
</evidence>
<protein>
    <recommendedName>
        <fullName evidence="22">Diacylglycerol kinase</fullName>
    </recommendedName>
</protein>
<dbReference type="GO" id="GO:0016301">
    <property type="term" value="F:kinase activity"/>
    <property type="evidence" value="ECO:0007669"/>
    <property type="project" value="UniProtKB-KW"/>
</dbReference>
<evidence type="ECO:0000256" key="18">
    <source>
        <dbReference type="PIRSR" id="PIRSR600829-4"/>
    </source>
</evidence>
<evidence type="ECO:0000256" key="15">
    <source>
        <dbReference type="PIRSR" id="PIRSR600829-1"/>
    </source>
</evidence>
<dbReference type="InterPro" id="IPR036945">
    <property type="entry name" value="DAGK_sf"/>
</dbReference>
<keyword evidence="3" id="KW-1003">Cell membrane</keyword>
<evidence type="ECO:0000256" key="5">
    <source>
        <dbReference type="ARBA" id="ARBA00022679"/>
    </source>
</evidence>
<keyword evidence="4" id="KW-0444">Lipid biosynthesis</keyword>
<evidence type="ECO:0000256" key="7">
    <source>
        <dbReference type="ARBA" id="ARBA00022741"/>
    </source>
</evidence>
<evidence type="ECO:0000256" key="12">
    <source>
        <dbReference type="ARBA" id="ARBA00023136"/>
    </source>
</evidence>
<feature type="active site" description="Proton acceptor" evidence="15">
    <location>
        <position position="66"/>
    </location>
</feature>
<evidence type="ECO:0000256" key="2">
    <source>
        <dbReference type="ARBA" id="ARBA00005967"/>
    </source>
</evidence>
<dbReference type="GO" id="GO:0005524">
    <property type="term" value="F:ATP binding"/>
    <property type="evidence" value="ECO:0007669"/>
    <property type="project" value="UniProtKB-KW"/>
</dbReference>
<dbReference type="AlphaFoldDB" id="A0A1F6B4B5"/>
<evidence type="ECO:0000256" key="6">
    <source>
        <dbReference type="ARBA" id="ARBA00022692"/>
    </source>
</evidence>
<dbReference type="GO" id="GO:0046872">
    <property type="term" value="F:metal ion binding"/>
    <property type="evidence" value="ECO:0007669"/>
    <property type="project" value="UniProtKB-KW"/>
</dbReference>
<organism evidence="20 21">
    <name type="scientific">Candidatus Gottesmanbacteria bacterium RIFCSPLOWO2_01_FULL_46_9</name>
    <dbReference type="NCBI Taxonomy" id="1798394"/>
    <lineage>
        <taxon>Bacteria</taxon>
        <taxon>Candidatus Gottesmaniibacteriota</taxon>
    </lineage>
</organism>
<evidence type="ECO:0000256" key="4">
    <source>
        <dbReference type="ARBA" id="ARBA00022516"/>
    </source>
</evidence>
<feature type="binding site" evidence="17">
    <location>
        <begin position="91"/>
        <end position="92"/>
    </location>
    <ligand>
        <name>ATP</name>
        <dbReference type="ChEBI" id="CHEBI:30616"/>
    </ligand>
</feature>
<keyword evidence="18" id="KW-0479">Metal-binding</keyword>
<evidence type="ECO:0000256" key="11">
    <source>
        <dbReference type="ARBA" id="ARBA00023098"/>
    </source>
</evidence>
<comment type="cofactor">
    <cofactor evidence="18">
        <name>Mg(2+)</name>
        <dbReference type="ChEBI" id="CHEBI:18420"/>
    </cofactor>
    <text evidence="18">Mn(2+), Zn(2+), Cd(2+) and Co(2+) support activity to lesser extents.</text>
</comment>
<evidence type="ECO:0000256" key="9">
    <source>
        <dbReference type="ARBA" id="ARBA00022840"/>
    </source>
</evidence>
<feature type="transmembrane region" description="Helical" evidence="19">
    <location>
        <begin position="93"/>
        <end position="117"/>
    </location>
</feature>
<reference evidence="20 21" key="1">
    <citation type="journal article" date="2016" name="Nat. Commun.">
        <title>Thousands of microbial genomes shed light on interconnected biogeochemical processes in an aquifer system.</title>
        <authorList>
            <person name="Anantharaman K."/>
            <person name="Brown C.T."/>
            <person name="Hug L.A."/>
            <person name="Sharon I."/>
            <person name="Castelle C.J."/>
            <person name="Probst A.J."/>
            <person name="Thomas B.C."/>
            <person name="Singh A."/>
            <person name="Wilkins M.J."/>
            <person name="Karaoz U."/>
            <person name="Brodie E.L."/>
            <person name="Williams K.H."/>
            <person name="Hubbard S.S."/>
            <person name="Banfield J.F."/>
        </authorList>
    </citation>
    <scope>NUCLEOTIDE SEQUENCE [LARGE SCALE GENOMIC DNA]</scope>
</reference>
<feature type="binding site" evidence="18">
    <location>
        <position position="73"/>
    </location>
    <ligand>
        <name>a divalent metal cation</name>
        <dbReference type="ChEBI" id="CHEBI:60240"/>
    </ligand>
</feature>
<evidence type="ECO:0000256" key="13">
    <source>
        <dbReference type="ARBA" id="ARBA00023209"/>
    </source>
</evidence>
<dbReference type="InterPro" id="IPR000829">
    <property type="entry name" value="DAGK"/>
</dbReference>
<keyword evidence="6 19" id="KW-0812">Transmembrane</keyword>
<sequence length="124" mass="13753">MKTLRQHHISFKNAFAGLVWALKTQPNFRVHMAFSLAAIALGFYLNITATEMSIIFFTILLGLSAEMINTALEAMTDLITQKWQSQAKIAKDVSAGMMLLVAIGAVLIALSIFGPYLRLRYGIF</sequence>
<evidence type="ECO:0000313" key="21">
    <source>
        <dbReference type="Proteomes" id="UP000176450"/>
    </source>
</evidence>
<evidence type="ECO:0000313" key="20">
    <source>
        <dbReference type="EMBL" id="OGG31633.1"/>
    </source>
</evidence>
<evidence type="ECO:0000256" key="19">
    <source>
        <dbReference type="SAM" id="Phobius"/>
    </source>
</evidence>
<evidence type="ECO:0008006" key="22">
    <source>
        <dbReference type="Google" id="ProtNLM"/>
    </source>
</evidence>
<dbReference type="GO" id="GO:0005886">
    <property type="term" value="C:plasma membrane"/>
    <property type="evidence" value="ECO:0007669"/>
    <property type="project" value="UniProtKB-SubCell"/>
</dbReference>
<evidence type="ECO:0000256" key="10">
    <source>
        <dbReference type="ARBA" id="ARBA00022989"/>
    </source>
</evidence>
<evidence type="ECO:0000256" key="14">
    <source>
        <dbReference type="ARBA" id="ARBA00023264"/>
    </source>
</evidence>
<comment type="similarity">
    <text evidence="2">Belongs to the bacterial diacylglycerol kinase family.</text>
</comment>
<dbReference type="GO" id="GO:0008654">
    <property type="term" value="P:phospholipid biosynthetic process"/>
    <property type="evidence" value="ECO:0007669"/>
    <property type="project" value="UniProtKB-KW"/>
</dbReference>
<feature type="transmembrane region" description="Helical" evidence="19">
    <location>
        <begin position="28"/>
        <end position="47"/>
    </location>
</feature>
<dbReference type="InterPro" id="IPR033717">
    <property type="entry name" value="UDPK"/>
</dbReference>
<dbReference type="PANTHER" id="PTHR34299">
    <property type="entry name" value="DIACYLGLYCEROL KINASE"/>
    <property type="match status" value="1"/>
</dbReference>
<keyword evidence="11" id="KW-0443">Lipid metabolism</keyword>
<dbReference type="Pfam" id="PF01219">
    <property type="entry name" value="DAGK_prokar"/>
    <property type="match status" value="1"/>
</dbReference>
<keyword evidence="10 19" id="KW-1133">Transmembrane helix</keyword>
<evidence type="ECO:0000256" key="1">
    <source>
        <dbReference type="ARBA" id="ARBA00004651"/>
    </source>
</evidence>
<feature type="binding site" evidence="17">
    <location>
        <position position="73"/>
    </location>
    <ligand>
        <name>ATP</name>
        <dbReference type="ChEBI" id="CHEBI:30616"/>
    </ligand>
</feature>
<keyword evidence="9 17" id="KW-0067">ATP-binding</keyword>
<keyword evidence="8" id="KW-0418">Kinase</keyword>
<comment type="caution">
    <text evidence="20">The sequence shown here is derived from an EMBL/GenBank/DDBJ whole genome shotgun (WGS) entry which is preliminary data.</text>
</comment>
<dbReference type="EMBL" id="MFJX01000001">
    <property type="protein sequence ID" value="OGG31633.1"/>
    <property type="molecule type" value="Genomic_DNA"/>
</dbReference>
<keyword evidence="7 17" id="KW-0547">Nucleotide-binding</keyword>
<name>A0A1F6B4B5_9BACT</name>
<dbReference type="PANTHER" id="PTHR34299:SF1">
    <property type="entry name" value="DIACYLGLYCEROL KINASE"/>
    <property type="match status" value="1"/>
</dbReference>
<keyword evidence="14" id="KW-1208">Phospholipid metabolism</keyword>
<evidence type="ECO:0000256" key="8">
    <source>
        <dbReference type="ARBA" id="ARBA00022777"/>
    </source>
</evidence>
<accession>A0A1F6B4B5</accession>
<evidence type="ECO:0000256" key="3">
    <source>
        <dbReference type="ARBA" id="ARBA00022475"/>
    </source>
</evidence>
<evidence type="ECO:0000256" key="16">
    <source>
        <dbReference type="PIRSR" id="PIRSR600829-2"/>
    </source>
</evidence>
<keyword evidence="5" id="KW-0808">Transferase</keyword>
<keyword evidence="13" id="KW-0594">Phospholipid biosynthesis</keyword>
<gene>
    <name evidence="20" type="ORF">A3A63_00125</name>
</gene>
<dbReference type="CDD" id="cd14265">
    <property type="entry name" value="UDPK_IM_like"/>
    <property type="match status" value="1"/>
</dbReference>
<keyword evidence="18" id="KW-0460">Magnesium</keyword>
<proteinExistence type="inferred from homology"/>
<keyword evidence="12 19" id="KW-0472">Membrane</keyword>
<dbReference type="Proteomes" id="UP000176450">
    <property type="component" value="Unassembled WGS sequence"/>
</dbReference>
<dbReference type="Gene3D" id="1.10.287.3610">
    <property type="match status" value="1"/>
</dbReference>
<comment type="subcellular location">
    <subcellularLocation>
        <location evidence="1">Cell membrane</location>
        <topology evidence="1">Multi-pass membrane protein</topology>
    </subcellularLocation>
</comment>